<dbReference type="GO" id="GO:0003677">
    <property type="term" value="F:DNA binding"/>
    <property type="evidence" value="ECO:0007669"/>
    <property type="project" value="InterPro"/>
</dbReference>
<dbReference type="EMBL" id="BOPD01000026">
    <property type="protein sequence ID" value="GIJ35050.1"/>
    <property type="molecule type" value="Genomic_DNA"/>
</dbReference>
<keyword evidence="3" id="KW-1185">Reference proteome</keyword>
<comment type="caution">
    <text evidence="2">The sequence shown here is derived from an EMBL/GenBank/DDBJ whole genome shotgun (WGS) entry which is preliminary data.</text>
</comment>
<sequence>MLVSRCTALTYDPARLHEPEHATAAALVGLARRVTALTEEITLLDRQVTPIVQSAAPRTTALFGVGPEVAAQLLITAGDNPDRLHSEAALAHLCGAAPTPASSGRVRRHRLHRGGDRSANHALHTIAVCRMRYDPRTRAYLHRRIAEGLSKQEILRCLKRYIVRDVYTTLRADFAALTA</sequence>
<dbReference type="RefSeq" id="WP_232511349.1">
    <property type="nucleotide sequence ID" value="NZ_BOPD01000026.1"/>
</dbReference>
<dbReference type="GO" id="GO:0004803">
    <property type="term" value="F:transposase activity"/>
    <property type="evidence" value="ECO:0007669"/>
    <property type="project" value="InterPro"/>
</dbReference>
<evidence type="ECO:0000313" key="2">
    <source>
        <dbReference type="EMBL" id="GIJ35050.1"/>
    </source>
</evidence>
<accession>A0A9W5UUV8</accession>
<dbReference type="GO" id="GO:0006313">
    <property type="term" value="P:DNA transposition"/>
    <property type="evidence" value="ECO:0007669"/>
    <property type="project" value="InterPro"/>
</dbReference>
<reference evidence="2" key="1">
    <citation type="submission" date="2021-01" db="EMBL/GenBank/DDBJ databases">
        <title>Whole genome shotgun sequence of Verrucosispora sediminis NBRC 107745.</title>
        <authorList>
            <person name="Komaki H."/>
            <person name="Tamura T."/>
        </authorList>
    </citation>
    <scope>NUCLEOTIDE SEQUENCE</scope>
    <source>
        <strain evidence="2">NBRC 107745</strain>
    </source>
</reference>
<protein>
    <recommendedName>
        <fullName evidence="1">Transposase IS116/IS110/IS902 C-terminal domain-containing protein</fullName>
    </recommendedName>
</protein>
<dbReference type="PANTHER" id="PTHR33055">
    <property type="entry name" value="TRANSPOSASE FOR INSERTION SEQUENCE ELEMENT IS1111A"/>
    <property type="match status" value="1"/>
</dbReference>
<name>A0A9W5UUV8_9ACTN</name>
<dbReference type="InterPro" id="IPR003346">
    <property type="entry name" value="Transposase_20"/>
</dbReference>
<proteinExistence type="predicted"/>
<dbReference type="PANTHER" id="PTHR33055:SF16">
    <property type="entry name" value="TRANSPOSASE FOR INSERTION SEQUENCE ELEMENT IS1547"/>
    <property type="match status" value="1"/>
</dbReference>
<dbReference type="AlphaFoldDB" id="A0A9W5UUV8"/>
<evidence type="ECO:0000313" key="3">
    <source>
        <dbReference type="Proteomes" id="UP000607311"/>
    </source>
</evidence>
<dbReference type="Proteomes" id="UP000607311">
    <property type="component" value="Unassembled WGS sequence"/>
</dbReference>
<dbReference type="Pfam" id="PF02371">
    <property type="entry name" value="Transposase_20"/>
    <property type="match status" value="1"/>
</dbReference>
<gene>
    <name evidence="2" type="ORF">Vse01_41980</name>
</gene>
<evidence type="ECO:0000259" key="1">
    <source>
        <dbReference type="Pfam" id="PF02371"/>
    </source>
</evidence>
<dbReference type="InterPro" id="IPR047650">
    <property type="entry name" value="Transpos_IS110"/>
</dbReference>
<organism evidence="2 3">
    <name type="scientific">Micromonospora sediminimaris</name>
    <dbReference type="NCBI Taxonomy" id="547162"/>
    <lineage>
        <taxon>Bacteria</taxon>
        <taxon>Bacillati</taxon>
        <taxon>Actinomycetota</taxon>
        <taxon>Actinomycetes</taxon>
        <taxon>Micromonosporales</taxon>
        <taxon>Micromonosporaceae</taxon>
        <taxon>Micromonospora</taxon>
    </lineage>
</organism>
<feature type="domain" description="Transposase IS116/IS110/IS902 C-terminal" evidence="1">
    <location>
        <begin position="62"/>
        <end position="141"/>
    </location>
</feature>